<dbReference type="Proteomes" id="UP000607653">
    <property type="component" value="Unassembled WGS sequence"/>
</dbReference>
<keyword evidence="8" id="KW-1185">Reference proteome</keyword>
<evidence type="ECO:0000259" key="6">
    <source>
        <dbReference type="PROSITE" id="PS51471"/>
    </source>
</evidence>
<dbReference type="PANTHER" id="PTHR10209:SF751">
    <property type="entry name" value="OS06G0255100 PROTEIN"/>
    <property type="match status" value="1"/>
</dbReference>
<evidence type="ECO:0000313" key="8">
    <source>
        <dbReference type="Proteomes" id="UP000607653"/>
    </source>
</evidence>
<dbReference type="Gene3D" id="2.60.120.330">
    <property type="entry name" value="B-lactam Antibiotic, Isopenicillin N Synthase, Chain"/>
    <property type="match status" value="1"/>
</dbReference>
<evidence type="ECO:0000256" key="2">
    <source>
        <dbReference type="ARBA" id="ARBA00022723"/>
    </source>
</evidence>
<keyword evidence="4 5" id="KW-0408">Iron</keyword>
<evidence type="ECO:0000313" key="7">
    <source>
        <dbReference type="EMBL" id="DAD45733.1"/>
    </source>
</evidence>
<dbReference type="GO" id="GO:0046872">
    <property type="term" value="F:metal ion binding"/>
    <property type="evidence" value="ECO:0007669"/>
    <property type="project" value="UniProtKB-KW"/>
</dbReference>
<evidence type="ECO:0000256" key="1">
    <source>
        <dbReference type="ARBA" id="ARBA00008056"/>
    </source>
</evidence>
<keyword evidence="2 5" id="KW-0479">Metal-binding</keyword>
<reference evidence="7 8" key="1">
    <citation type="journal article" date="2020" name="Mol. Biol. Evol.">
        <title>Distinct Expression and Methylation Patterns for Genes with Different Fates following a Single Whole-Genome Duplication in Flowering Plants.</title>
        <authorList>
            <person name="Shi T."/>
            <person name="Rahmani R.S."/>
            <person name="Gugger P.F."/>
            <person name="Wang M."/>
            <person name="Li H."/>
            <person name="Zhang Y."/>
            <person name="Li Z."/>
            <person name="Wang Q."/>
            <person name="Van de Peer Y."/>
            <person name="Marchal K."/>
            <person name="Chen J."/>
        </authorList>
    </citation>
    <scope>NUCLEOTIDE SEQUENCE [LARGE SCALE GENOMIC DNA]</scope>
    <source>
        <tissue evidence="7">Leaf</tissue>
    </source>
</reference>
<dbReference type="GO" id="GO:0051213">
    <property type="term" value="F:dioxygenase activity"/>
    <property type="evidence" value="ECO:0007669"/>
    <property type="project" value="UniProtKB-ARBA"/>
</dbReference>
<evidence type="ECO:0000256" key="5">
    <source>
        <dbReference type="RuleBase" id="RU003682"/>
    </source>
</evidence>
<comment type="caution">
    <text evidence="7">The sequence shown here is derived from an EMBL/GenBank/DDBJ whole genome shotgun (WGS) entry which is preliminary data.</text>
</comment>
<proteinExistence type="inferred from homology"/>
<dbReference type="InterPro" id="IPR044861">
    <property type="entry name" value="IPNS-like_FE2OG_OXY"/>
</dbReference>
<sequence length="453" mass="50906">MIILLKCRFLSVGTYKCVGLSVPFPARRSSNSNVKLIHMLLLRPSSSTSLYLGSPFPQSIVILRPVNYQFHVSKGSRFLSTQAGRTRRKMGITNSNGEQTYDRTTEVKQFDDSKIGVKGLVDSGITSIPRFFVHPPETLPSVSPTPKSFSDVIPTVDLSGITSNRRIIIVDQIREASHELGFFQIINHGIPSGVLNRTIAAVKGFNEQPTEVKSWYYGRGMSRGVAFSTNFDLFQSKAASWRDTIQLRFGSVAPDYDSIPEICRKELIEWDQHITRLGETLMEILCEGLGLDAGKLKELMCLDERIAVAHYYPYCPQPDLTYGITSHTDPGALTVLVQNEIGGLQVKHGEDWVDVKPIAGALVINIGDLLQIISNDEYRSVEHRVLANPFPEARVSIASFFNPSRREDLYGPLPELVSAKKPALYRQFTFNEYLRRFFSKELDGKSLINYFKF</sequence>
<dbReference type="AlphaFoldDB" id="A0A822ZLU6"/>
<keyword evidence="3 5" id="KW-0560">Oxidoreductase</keyword>
<organism evidence="7 8">
    <name type="scientific">Nelumbo nucifera</name>
    <name type="common">Sacred lotus</name>
    <dbReference type="NCBI Taxonomy" id="4432"/>
    <lineage>
        <taxon>Eukaryota</taxon>
        <taxon>Viridiplantae</taxon>
        <taxon>Streptophyta</taxon>
        <taxon>Embryophyta</taxon>
        <taxon>Tracheophyta</taxon>
        <taxon>Spermatophyta</taxon>
        <taxon>Magnoliopsida</taxon>
        <taxon>Proteales</taxon>
        <taxon>Nelumbonaceae</taxon>
        <taxon>Nelumbo</taxon>
    </lineage>
</organism>
<dbReference type="PANTHER" id="PTHR10209">
    <property type="entry name" value="OXIDOREDUCTASE, 2OG-FE II OXYGENASE FAMILY PROTEIN"/>
    <property type="match status" value="1"/>
</dbReference>
<dbReference type="PROSITE" id="PS51471">
    <property type="entry name" value="FE2OG_OXY"/>
    <property type="match status" value="1"/>
</dbReference>
<comment type="similarity">
    <text evidence="1 5">Belongs to the iron/ascorbate-dependent oxidoreductase family.</text>
</comment>
<evidence type="ECO:0000256" key="4">
    <source>
        <dbReference type="ARBA" id="ARBA00023004"/>
    </source>
</evidence>
<dbReference type="SUPFAM" id="SSF51197">
    <property type="entry name" value="Clavaminate synthase-like"/>
    <property type="match status" value="1"/>
</dbReference>
<protein>
    <recommendedName>
        <fullName evidence="6">Fe2OG dioxygenase domain-containing protein</fullName>
    </recommendedName>
</protein>
<accession>A0A822ZLU6</accession>
<dbReference type="InterPro" id="IPR026992">
    <property type="entry name" value="DIOX_N"/>
</dbReference>
<dbReference type="Pfam" id="PF14226">
    <property type="entry name" value="DIOX_N"/>
    <property type="match status" value="1"/>
</dbReference>
<dbReference type="EMBL" id="DUZY01000007">
    <property type="protein sequence ID" value="DAD45733.1"/>
    <property type="molecule type" value="Genomic_DNA"/>
</dbReference>
<dbReference type="InterPro" id="IPR027443">
    <property type="entry name" value="IPNS-like_sf"/>
</dbReference>
<dbReference type="Pfam" id="PF03171">
    <property type="entry name" value="2OG-FeII_Oxy"/>
    <property type="match status" value="1"/>
</dbReference>
<evidence type="ECO:0000256" key="3">
    <source>
        <dbReference type="ARBA" id="ARBA00023002"/>
    </source>
</evidence>
<dbReference type="InterPro" id="IPR005123">
    <property type="entry name" value="Oxoglu/Fe-dep_dioxygenase_dom"/>
</dbReference>
<name>A0A822ZLU6_NELNU</name>
<feature type="domain" description="Fe2OG dioxygenase" evidence="6">
    <location>
        <begin position="297"/>
        <end position="403"/>
    </location>
</feature>
<gene>
    <name evidence="7" type="ORF">HUJ06_003963</name>
</gene>
<dbReference type="FunFam" id="2.60.120.330:FF:000026">
    <property type="entry name" value="DIBOA-glucoside dioxygenase BX6"/>
    <property type="match status" value="1"/>
</dbReference>